<protein>
    <submittedName>
        <fullName evidence="1">Uncharacterized protein</fullName>
    </submittedName>
</protein>
<gene>
    <name evidence="1" type="ORF">INT45_006502</name>
</gene>
<proteinExistence type="predicted"/>
<name>A0A8H7S1I1_9FUNG</name>
<comment type="caution">
    <text evidence="1">The sequence shown here is derived from an EMBL/GenBank/DDBJ whole genome shotgun (WGS) entry which is preliminary data.</text>
</comment>
<dbReference type="AlphaFoldDB" id="A0A8H7S1I1"/>
<keyword evidence="2" id="KW-1185">Reference proteome</keyword>
<dbReference type="EMBL" id="JAEPRB010000123">
    <property type="protein sequence ID" value="KAG2220969.1"/>
    <property type="molecule type" value="Genomic_DNA"/>
</dbReference>
<evidence type="ECO:0000313" key="2">
    <source>
        <dbReference type="Proteomes" id="UP000646827"/>
    </source>
</evidence>
<reference evidence="1 2" key="1">
    <citation type="submission" date="2020-12" db="EMBL/GenBank/DDBJ databases">
        <title>Metabolic potential, ecology and presence of endohyphal bacteria is reflected in genomic diversity of Mucoromycotina.</title>
        <authorList>
            <person name="Muszewska A."/>
            <person name="Okrasinska A."/>
            <person name="Steczkiewicz K."/>
            <person name="Drgas O."/>
            <person name="Orlowska M."/>
            <person name="Perlinska-Lenart U."/>
            <person name="Aleksandrzak-Piekarczyk T."/>
            <person name="Szatraj K."/>
            <person name="Zielenkiewicz U."/>
            <person name="Pilsyk S."/>
            <person name="Malc E."/>
            <person name="Mieczkowski P."/>
            <person name="Kruszewska J.S."/>
            <person name="Biernat P."/>
            <person name="Pawlowska J."/>
        </authorList>
    </citation>
    <scope>NUCLEOTIDE SEQUENCE [LARGE SCALE GENOMIC DNA]</scope>
    <source>
        <strain evidence="1 2">CBS 142.35</strain>
    </source>
</reference>
<evidence type="ECO:0000313" key="1">
    <source>
        <dbReference type="EMBL" id="KAG2220969.1"/>
    </source>
</evidence>
<organism evidence="1 2">
    <name type="scientific">Circinella minor</name>
    <dbReference type="NCBI Taxonomy" id="1195481"/>
    <lineage>
        <taxon>Eukaryota</taxon>
        <taxon>Fungi</taxon>
        <taxon>Fungi incertae sedis</taxon>
        <taxon>Mucoromycota</taxon>
        <taxon>Mucoromycotina</taxon>
        <taxon>Mucoromycetes</taxon>
        <taxon>Mucorales</taxon>
        <taxon>Lichtheimiaceae</taxon>
        <taxon>Circinella</taxon>
    </lineage>
</organism>
<dbReference type="Proteomes" id="UP000646827">
    <property type="component" value="Unassembled WGS sequence"/>
</dbReference>
<accession>A0A8H7S1I1</accession>
<dbReference type="OrthoDB" id="10561368at2759"/>
<sequence length="127" mass="14991">MSTNNLYITTTTGITLSNNNNNNNNRHQQPFSLLTTRDQLIAMAQKEYARQLSKFTESQMKEKEYQRVETPSSALYTHHEQRQHQHQQQEQHYFNLPKTTKINNHPNFIHESSIYSITLNDTNKDVL</sequence>